<comment type="caution">
    <text evidence="1">The sequence shown here is derived from an EMBL/GenBank/DDBJ whole genome shotgun (WGS) entry which is preliminary data.</text>
</comment>
<dbReference type="Proteomes" id="UP000478052">
    <property type="component" value="Unassembled WGS sequence"/>
</dbReference>
<name>A0A6G0Y599_APHCR</name>
<evidence type="ECO:0000313" key="1">
    <source>
        <dbReference type="EMBL" id="KAF0749316.1"/>
    </source>
</evidence>
<dbReference type="OrthoDB" id="10498602at2759"/>
<reference evidence="1 2" key="1">
    <citation type="submission" date="2019-08" db="EMBL/GenBank/DDBJ databases">
        <title>Whole genome of Aphis craccivora.</title>
        <authorList>
            <person name="Voronova N.V."/>
            <person name="Shulinski R.S."/>
            <person name="Bandarenka Y.V."/>
            <person name="Zhorov D.G."/>
            <person name="Warner D."/>
        </authorList>
    </citation>
    <scope>NUCLEOTIDE SEQUENCE [LARGE SCALE GENOMIC DNA]</scope>
    <source>
        <strain evidence="1">180601</strain>
        <tissue evidence="1">Whole Body</tissue>
    </source>
</reference>
<gene>
    <name evidence="1" type="ORF">FWK35_00016906</name>
</gene>
<evidence type="ECO:0000313" key="2">
    <source>
        <dbReference type="Proteomes" id="UP000478052"/>
    </source>
</evidence>
<protein>
    <submittedName>
        <fullName evidence="1">Uncharacterized protein</fullName>
    </submittedName>
</protein>
<proteinExistence type="predicted"/>
<dbReference type="AlphaFoldDB" id="A0A6G0Y599"/>
<sequence>MKNIISSKHNEFVFNTLNIPSNFFNSYSKINFKGTDYKIGNYVTNFINEVCLYEILEIIVLQNNVVLFTVHQIQLVSYNLHFKAYEVDSKKSIIAISLINIEQFSGPPINIHQIPNGKLMIRLKEYY</sequence>
<keyword evidence="2" id="KW-1185">Reference proteome</keyword>
<dbReference type="EMBL" id="VUJU01006147">
    <property type="protein sequence ID" value="KAF0749316.1"/>
    <property type="molecule type" value="Genomic_DNA"/>
</dbReference>
<accession>A0A6G0Y599</accession>
<organism evidence="1 2">
    <name type="scientific">Aphis craccivora</name>
    <name type="common">Cowpea aphid</name>
    <dbReference type="NCBI Taxonomy" id="307492"/>
    <lineage>
        <taxon>Eukaryota</taxon>
        <taxon>Metazoa</taxon>
        <taxon>Ecdysozoa</taxon>
        <taxon>Arthropoda</taxon>
        <taxon>Hexapoda</taxon>
        <taxon>Insecta</taxon>
        <taxon>Pterygota</taxon>
        <taxon>Neoptera</taxon>
        <taxon>Paraneoptera</taxon>
        <taxon>Hemiptera</taxon>
        <taxon>Sternorrhyncha</taxon>
        <taxon>Aphidomorpha</taxon>
        <taxon>Aphidoidea</taxon>
        <taxon>Aphididae</taxon>
        <taxon>Aphidini</taxon>
        <taxon>Aphis</taxon>
        <taxon>Aphis</taxon>
    </lineage>
</organism>